<evidence type="ECO:0000313" key="7">
    <source>
        <dbReference type="Proteomes" id="UP000327085"/>
    </source>
</evidence>
<dbReference type="GO" id="GO:0006750">
    <property type="term" value="P:glutathione biosynthetic process"/>
    <property type="evidence" value="ECO:0007669"/>
    <property type="project" value="InterPro"/>
</dbReference>
<dbReference type="InterPro" id="IPR006336">
    <property type="entry name" value="GCS2"/>
</dbReference>
<keyword evidence="5" id="KW-0812">Transmembrane</keyword>
<dbReference type="AlphaFoldDB" id="A0A5E4GG86"/>
<dbReference type="EC" id="6.3.2.2" evidence="1"/>
<dbReference type="InterPro" id="IPR035434">
    <property type="entry name" value="GCL_bact_plant"/>
</dbReference>
<accession>A0A5E4GG86</accession>
<dbReference type="OMA" id="FERYIDY"/>
<dbReference type="PANTHER" id="PTHR34378:SF1">
    <property type="entry name" value="GLUTAMATE--CYSTEINE LIGASE, CHLOROPLASTIC"/>
    <property type="match status" value="1"/>
</dbReference>
<dbReference type="Gramene" id="VVA38875">
    <property type="protein sequence ID" value="VVA38875"/>
    <property type="gene ID" value="Prudul26B020199"/>
</dbReference>
<keyword evidence="5" id="KW-1133">Transmembrane helix</keyword>
<dbReference type="Pfam" id="PF04107">
    <property type="entry name" value="GCS2"/>
    <property type="match status" value="1"/>
</dbReference>
<dbReference type="GO" id="GO:0005524">
    <property type="term" value="F:ATP binding"/>
    <property type="evidence" value="ECO:0007669"/>
    <property type="project" value="UniProtKB-KW"/>
</dbReference>
<evidence type="ECO:0000256" key="2">
    <source>
        <dbReference type="ARBA" id="ARBA00022598"/>
    </source>
</evidence>
<dbReference type="InterPro" id="IPR014746">
    <property type="entry name" value="Gln_synth/guanido_kin_cat_dom"/>
</dbReference>
<gene>
    <name evidence="6" type="ORF">ALMOND_2B020199</name>
</gene>
<dbReference type="InParanoid" id="A0A5E4GG86"/>
<dbReference type="Proteomes" id="UP000327085">
    <property type="component" value="Chromosome 5"/>
</dbReference>
<keyword evidence="4" id="KW-0067">ATP-binding</keyword>
<evidence type="ECO:0000256" key="4">
    <source>
        <dbReference type="ARBA" id="ARBA00022840"/>
    </source>
</evidence>
<dbReference type="PANTHER" id="PTHR34378">
    <property type="entry name" value="GLUTAMATE--CYSTEINE LIGASE, CHLOROPLASTIC"/>
    <property type="match status" value="1"/>
</dbReference>
<dbReference type="EMBL" id="CABIKO010000702">
    <property type="protein sequence ID" value="VVA38875.1"/>
    <property type="molecule type" value="Genomic_DNA"/>
</dbReference>
<dbReference type="SUPFAM" id="SSF55931">
    <property type="entry name" value="Glutamine synthetase/guanido kinase"/>
    <property type="match status" value="1"/>
</dbReference>
<dbReference type="Gene3D" id="3.30.590.20">
    <property type="match status" value="1"/>
</dbReference>
<evidence type="ECO:0000256" key="3">
    <source>
        <dbReference type="ARBA" id="ARBA00022741"/>
    </source>
</evidence>
<keyword evidence="3" id="KW-0547">Nucleotide-binding</keyword>
<sequence>MNNETITSFFLTIVYLCYIGFSIQVRLKRYLEMRGADGGPWRRLCALPAFWVGILYDEVALQNVLDITADWTPEERQMLRNKVPITGLKTPFRDGLLKHVAQDIVKLAKDGLERRGFKESGFLNEVAEVVRTGVTPAERLLELYNGKWGQQIDPVFEELLY</sequence>
<evidence type="ECO:0000313" key="6">
    <source>
        <dbReference type="EMBL" id="VVA38875.1"/>
    </source>
</evidence>
<name>A0A5E4GG86_PRUDU</name>
<organism evidence="6 7">
    <name type="scientific">Prunus dulcis</name>
    <name type="common">Almond</name>
    <name type="synonym">Amygdalus dulcis</name>
    <dbReference type="NCBI Taxonomy" id="3755"/>
    <lineage>
        <taxon>Eukaryota</taxon>
        <taxon>Viridiplantae</taxon>
        <taxon>Streptophyta</taxon>
        <taxon>Embryophyta</taxon>
        <taxon>Tracheophyta</taxon>
        <taxon>Spermatophyta</taxon>
        <taxon>Magnoliopsida</taxon>
        <taxon>eudicotyledons</taxon>
        <taxon>Gunneridae</taxon>
        <taxon>Pentapetalae</taxon>
        <taxon>rosids</taxon>
        <taxon>fabids</taxon>
        <taxon>Rosales</taxon>
        <taxon>Rosaceae</taxon>
        <taxon>Amygdaloideae</taxon>
        <taxon>Amygdaleae</taxon>
        <taxon>Prunus</taxon>
    </lineage>
</organism>
<evidence type="ECO:0000256" key="1">
    <source>
        <dbReference type="ARBA" id="ARBA00012220"/>
    </source>
</evidence>
<proteinExistence type="predicted"/>
<dbReference type="GO" id="GO:0004357">
    <property type="term" value="F:glutamate-cysteine ligase activity"/>
    <property type="evidence" value="ECO:0007669"/>
    <property type="project" value="UniProtKB-EC"/>
</dbReference>
<protein>
    <recommendedName>
        <fullName evidence="1">glutamate--cysteine ligase</fullName>
        <ecNumber evidence="1">6.3.2.2</ecNumber>
    </recommendedName>
</protein>
<keyword evidence="5" id="KW-0472">Membrane</keyword>
<keyword evidence="2 6" id="KW-0436">Ligase</keyword>
<feature type="transmembrane region" description="Helical" evidence="5">
    <location>
        <begin position="6"/>
        <end position="25"/>
    </location>
</feature>
<evidence type="ECO:0000256" key="5">
    <source>
        <dbReference type="SAM" id="Phobius"/>
    </source>
</evidence>
<reference evidence="7" key="1">
    <citation type="journal article" date="2020" name="Plant J.">
        <title>Transposons played a major role in the diversification between the closely related almond and peach genomes: results from the almond genome sequence.</title>
        <authorList>
            <person name="Alioto T."/>
            <person name="Alexiou K.G."/>
            <person name="Bardil A."/>
            <person name="Barteri F."/>
            <person name="Castanera R."/>
            <person name="Cruz F."/>
            <person name="Dhingra A."/>
            <person name="Duval H."/>
            <person name="Fernandez I Marti A."/>
            <person name="Frias L."/>
            <person name="Galan B."/>
            <person name="Garcia J.L."/>
            <person name="Howad W."/>
            <person name="Gomez-Garrido J."/>
            <person name="Gut M."/>
            <person name="Julca I."/>
            <person name="Morata J."/>
            <person name="Puigdomenech P."/>
            <person name="Ribeca P."/>
            <person name="Rubio Cabetas M.J."/>
            <person name="Vlasova A."/>
            <person name="Wirthensohn M."/>
            <person name="Garcia-Mas J."/>
            <person name="Gabaldon T."/>
            <person name="Casacuberta J.M."/>
            <person name="Arus P."/>
        </authorList>
    </citation>
    <scope>NUCLEOTIDE SEQUENCE [LARGE SCALE GENOMIC DNA]</scope>
    <source>
        <strain evidence="7">cv. Texas</strain>
    </source>
</reference>